<evidence type="ECO:0000313" key="5">
    <source>
        <dbReference type="EMBL" id="THG28427.1"/>
    </source>
</evidence>
<evidence type="ECO:0000256" key="3">
    <source>
        <dbReference type="SAM" id="Phobius"/>
    </source>
</evidence>
<dbReference type="GO" id="GO:0004190">
    <property type="term" value="F:aspartic-type endopeptidase activity"/>
    <property type="evidence" value="ECO:0007669"/>
    <property type="project" value="InterPro"/>
</dbReference>
<feature type="transmembrane region" description="Helical" evidence="3">
    <location>
        <begin position="174"/>
        <end position="190"/>
    </location>
</feature>
<dbReference type="OrthoDB" id="2087435at2"/>
<evidence type="ECO:0000313" key="6">
    <source>
        <dbReference type="Proteomes" id="UP000309133"/>
    </source>
</evidence>
<feature type="transmembrane region" description="Helical" evidence="3">
    <location>
        <begin position="202"/>
        <end position="218"/>
    </location>
</feature>
<feature type="transmembrane region" description="Helical" evidence="3">
    <location>
        <begin position="124"/>
        <end position="144"/>
    </location>
</feature>
<gene>
    <name evidence="5" type="ORF">E6C64_16475</name>
</gene>
<dbReference type="PANTHER" id="PTHR30487">
    <property type="entry name" value="TYPE 4 PREPILIN-LIKE PROTEINS LEADER PEPTIDE-PROCESSING ENZYME"/>
    <property type="match status" value="1"/>
</dbReference>
<accession>A0A4V3WSK4</accession>
<feature type="compositionally biased region" description="Low complexity" evidence="2">
    <location>
        <begin position="8"/>
        <end position="27"/>
    </location>
</feature>
<reference evidence="5 6" key="1">
    <citation type="submission" date="2019-04" db="EMBL/GenBank/DDBJ databases">
        <authorList>
            <person name="Jiang L."/>
        </authorList>
    </citation>
    <scope>NUCLEOTIDE SEQUENCE [LARGE SCALE GENOMIC DNA]</scope>
    <source>
        <strain evidence="5 6">YIM 131853</strain>
    </source>
</reference>
<keyword evidence="6" id="KW-1185">Reference proteome</keyword>
<evidence type="ECO:0000256" key="1">
    <source>
        <dbReference type="ARBA" id="ARBA00005801"/>
    </source>
</evidence>
<feature type="region of interest" description="Disordered" evidence="2">
    <location>
        <begin position="1"/>
        <end position="27"/>
    </location>
</feature>
<dbReference type="GO" id="GO:0006465">
    <property type="term" value="P:signal peptide processing"/>
    <property type="evidence" value="ECO:0007669"/>
    <property type="project" value="TreeGrafter"/>
</dbReference>
<evidence type="ECO:0000259" key="4">
    <source>
        <dbReference type="Pfam" id="PF01478"/>
    </source>
</evidence>
<feature type="transmembrane region" description="Helical" evidence="3">
    <location>
        <begin position="46"/>
        <end position="66"/>
    </location>
</feature>
<protein>
    <submittedName>
        <fullName evidence="5">Prepilin peptidase</fullName>
    </submittedName>
</protein>
<dbReference type="Gene3D" id="1.20.120.1220">
    <property type="match status" value="1"/>
</dbReference>
<sequence length="219" mass="22047">MIAHRVSESSSAGASADASASASASESTDSSAGTAVRLRRRGVRRWAVPTLEVGSGMALAVVGLIAVGWSPALVGVLYLAAVTPALVRIDLTVHRLPNVLVLPGYAAAGVSVVLTWVADGGLPAAALIAGAAWFGFLLLLNLAGGMGMGDVKLGGVLGLVLGAISVDAALLGPMLAFLSGGIAAIVLLVVRRRRGTRMPFGPYLLLGFWAAVLLSSSPL</sequence>
<keyword evidence="3" id="KW-0812">Transmembrane</keyword>
<feature type="transmembrane region" description="Helical" evidence="3">
    <location>
        <begin position="72"/>
        <end position="91"/>
    </location>
</feature>
<name>A0A4V3WSK4_9MICO</name>
<feature type="transmembrane region" description="Helical" evidence="3">
    <location>
        <begin position="98"/>
        <end position="118"/>
    </location>
</feature>
<evidence type="ECO:0000256" key="2">
    <source>
        <dbReference type="SAM" id="MobiDB-lite"/>
    </source>
</evidence>
<dbReference type="GO" id="GO:0005886">
    <property type="term" value="C:plasma membrane"/>
    <property type="evidence" value="ECO:0007669"/>
    <property type="project" value="TreeGrafter"/>
</dbReference>
<dbReference type="InterPro" id="IPR050882">
    <property type="entry name" value="Prepilin_peptidase/N-MTase"/>
</dbReference>
<keyword evidence="3" id="KW-1133">Transmembrane helix</keyword>
<dbReference type="EMBL" id="SSSM01000006">
    <property type="protein sequence ID" value="THG28427.1"/>
    <property type="molecule type" value="Genomic_DNA"/>
</dbReference>
<feature type="domain" description="Prepilin type IV endopeptidase peptidase" evidence="4">
    <location>
        <begin position="80"/>
        <end position="185"/>
    </location>
</feature>
<dbReference type="Proteomes" id="UP000309133">
    <property type="component" value="Unassembled WGS sequence"/>
</dbReference>
<organism evidence="5 6">
    <name type="scientific">Naasia lichenicola</name>
    <dbReference type="NCBI Taxonomy" id="2565933"/>
    <lineage>
        <taxon>Bacteria</taxon>
        <taxon>Bacillati</taxon>
        <taxon>Actinomycetota</taxon>
        <taxon>Actinomycetes</taxon>
        <taxon>Micrococcales</taxon>
        <taxon>Microbacteriaceae</taxon>
        <taxon>Naasia</taxon>
    </lineage>
</organism>
<keyword evidence="3" id="KW-0472">Membrane</keyword>
<comment type="caution">
    <text evidence="5">The sequence shown here is derived from an EMBL/GenBank/DDBJ whole genome shotgun (WGS) entry which is preliminary data.</text>
</comment>
<dbReference type="InterPro" id="IPR000045">
    <property type="entry name" value="Prepilin_IV_endopep_pep"/>
</dbReference>
<feature type="transmembrane region" description="Helical" evidence="3">
    <location>
        <begin position="151"/>
        <end position="168"/>
    </location>
</feature>
<comment type="similarity">
    <text evidence="1">Belongs to the peptidase A24 family.</text>
</comment>
<dbReference type="Pfam" id="PF01478">
    <property type="entry name" value="Peptidase_A24"/>
    <property type="match status" value="1"/>
</dbReference>
<dbReference type="PANTHER" id="PTHR30487:SF0">
    <property type="entry name" value="PREPILIN LEADER PEPTIDASE_N-METHYLTRANSFERASE-RELATED"/>
    <property type="match status" value="1"/>
</dbReference>
<proteinExistence type="inferred from homology"/>
<dbReference type="AlphaFoldDB" id="A0A4V3WSK4"/>
<dbReference type="RefSeq" id="WP_136428787.1">
    <property type="nucleotide sequence ID" value="NZ_SSSM01000006.1"/>
</dbReference>